<reference evidence="2 3" key="1">
    <citation type="submission" date="2018-06" db="EMBL/GenBank/DDBJ databases">
        <authorList>
            <consortium name="Pathogen Informatics"/>
            <person name="Doyle S."/>
        </authorList>
    </citation>
    <scope>NUCLEOTIDE SEQUENCE [LARGE SCALE GENOMIC DNA]</scope>
    <source>
        <strain evidence="2 3">NCTC13465</strain>
    </source>
</reference>
<organism evidence="2 3">
    <name type="scientific">Klebsiella pneumoniae</name>
    <dbReference type="NCBI Taxonomy" id="573"/>
    <lineage>
        <taxon>Bacteria</taxon>
        <taxon>Pseudomonadati</taxon>
        <taxon>Pseudomonadota</taxon>
        <taxon>Gammaproteobacteria</taxon>
        <taxon>Enterobacterales</taxon>
        <taxon>Enterobacteriaceae</taxon>
        <taxon>Klebsiella/Raoultella group</taxon>
        <taxon>Klebsiella</taxon>
        <taxon>Klebsiella pneumoniae complex</taxon>
    </lineage>
</organism>
<proteinExistence type="predicted"/>
<feature type="signal peptide" evidence="1">
    <location>
        <begin position="1"/>
        <end position="28"/>
    </location>
</feature>
<evidence type="ECO:0000313" key="3">
    <source>
        <dbReference type="Proteomes" id="UP000251721"/>
    </source>
</evidence>
<evidence type="ECO:0000256" key="1">
    <source>
        <dbReference type="SAM" id="SignalP"/>
    </source>
</evidence>
<protein>
    <submittedName>
        <fullName evidence="2">Extracellular solute-binding family protein 3</fullName>
    </submittedName>
</protein>
<keyword evidence="1" id="KW-0732">Signal</keyword>
<dbReference type="AlphaFoldDB" id="A0A2X3H8R6"/>
<sequence>MTSTLKKISRHVALTLAVSACFSPVTQAAELLTEGVFKVGMEVTYPPFESYDSK</sequence>
<dbReference type="Proteomes" id="UP000251721">
    <property type="component" value="Unassembled WGS sequence"/>
</dbReference>
<gene>
    <name evidence="2" type="ORF">NCTC13465_02768</name>
</gene>
<dbReference type="EMBL" id="UAWQ01000016">
    <property type="protein sequence ID" value="SQC44260.1"/>
    <property type="molecule type" value="Genomic_DNA"/>
</dbReference>
<feature type="chain" id="PRO_5016171621" evidence="1">
    <location>
        <begin position="29"/>
        <end position="54"/>
    </location>
</feature>
<accession>A0A2X3H8R6</accession>
<evidence type="ECO:0000313" key="2">
    <source>
        <dbReference type="EMBL" id="SQC44260.1"/>
    </source>
</evidence>
<name>A0A2X3H8R6_KLEPN</name>
<dbReference type="PROSITE" id="PS51257">
    <property type="entry name" value="PROKAR_LIPOPROTEIN"/>
    <property type="match status" value="1"/>
</dbReference>